<gene>
    <name evidence="2" type="ORF">H4R18_004335</name>
</gene>
<dbReference type="OrthoDB" id="5561444at2759"/>
<organism evidence="2 3">
    <name type="scientific">Coemansia javaensis</name>
    <dbReference type="NCBI Taxonomy" id="2761396"/>
    <lineage>
        <taxon>Eukaryota</taxon>
        <taxon>Fungi</taxon>
        <taxon>Fungi incertae sedis</taxon>
        <taxon>Zoopagomycota</taxon>
        <taxon>Kickxellomycotina</taxon>
        <taxon>Kickxellomycetes</taxon>
        <taxon>Kickxellales</taxon>
        <taxon>Kickxellaceae</taxon>
        <taxon>Coemansia</taxon>
    </lineage>
</organism>
<dbReference type="AlphaFoldDB" id="A0A9W8LEZ7"/>
<feature type="signal peptide" evidence="1">
    <location>
        <begin position="1"/>
        <end position="21"/>
    </location>
</feature>
<sequence>MYAATATTAVTLLAALSMTVAQEIGFTDGANVVDGPNAISNPVVNNGWMSDSSLISGLGGSSSAAPDVFNNVAGSDFVSVNANMAIKDNLVNNPSFTGVSGNSGWTANGDSNQLGPVSNAFGVHKRGGDVIFADNHHQVNSQVAAAVPAAPLAYAWPYFQPFVAAAPLQYAQPAYVQPALVQPAYVQPAYTKPVVAPHVVAQPAHVEATQQKATIIQNKA</sequence>
<evidence type="ECO:0000313" key="3">
    <source>
        <dbReference type="Proteomes" id="UP001140217"/>
    </source>
</evidence>
<name>A0A9W8LEZ7_9FUNG</name>
<keyword evidence="3" id="KW-1185">Reference proteome</keyword>
<protein>
    <submittedName>
        <fullName evidence="2">Uncharacterized protein</fullName>
    </submittedName>
</protein>
<dbReference type="Proteomes" id="UP001140217">
    <property type="component" value="Unassembled WGS sequence"/>
</dbReference>
<reference evidence="2" key="1">
    <citation type="submission" date="2022-07" db="EMBL/GenBank/DDBJ databases">
        <title>Phylogenomic reconstructions and comparative analyses of Kickxellomycotina fungi.</title>
        <authorList>
            <person name="Reynolds N.K."/>
            <person name="Stajich J.E."/>
            <person name="Barry K."/>
            <person name="Grigoriev I.V."/>
            <person name="Crous P."/>
            <person name="Smith M.E."/>
        </authorList>
    </citation>
    <scope>NUCLEOTIDE SEQUENCE</scope>
    <source>
        <strain evidence="2">NBRC 105414</strain>
    </source>
</reference>
<feature type="chain" id="PRO_5040755375" evidence="1">
    <location>
        <begin position="22"/>
        <end position="220"/>
    </location>
</feature>
<comment type="caution">
    <text evidence="2">The sequence shown here is derived from an EMBL/GenBank/DDBJ whole genome shotgun (WGS) entry which is preliminary data.</text>
</comment>
<keyword evidence="1" id="KW-0732">Signal</keyword>
<evidence type="ECO:0000313" key="2">
    <source>
        <dbReference type="EMBL" id="KAJ2778875.1"/>
    </source>
</evidence>
<dbReference type="EMBL" id="JANBUL010000205">
    <property type="protein sequence ID" value="KAJ2778875.1"/>
    <property type="molecule type" value="Genomic_DNA"/>
</dbReference>
<accession>A0A9W8LEZ7</accession>
<evidence type="ECO:0000256" key="1">
    <source>
        <dbReference type="SAM" id="SignalP"/>
    </source>
</evidence>
<proteinExistence type="predicted"/>